<feature type="compositionally biased region" description="Low complexity" evidence="1">
    <location>
        <begin position="403"/>
        <end position="417"/>
    </location>
</feature>
<gene>
    <name evidence="3" type="ORF">BJ085DRAFT_40897</name>
</gene>
<feature type="region of interest" description="Disordered" evidence="1">
    <location>
        <begin position="58"/>
        <end position="86"/>
    </location>
</feature>
<dbReference type="EMBL" id="ML002981">
    <property type="protein sequence ID" value="RKP35032.1"/>
    <property type="molecule type" value="Genomic_DNA"/>
</dbReference>
<feature type="signal peptide" evidence="2">
    <location>
        <begin position="1"/>
        <end position="25"/>
    </location>
</feature>
<feature type="compositionally biased region" description="Basic and acidic residues" evidence="1">
    <location>
        <begin position="143"/>
        <end position="159"/>
    </location>
</feature>
<reference evidence="4" key="1">
    <citation type="journal article" date="2018" name="Nat. Microbiol.">
        <title>Leveraging single-cell genomics to expand the fungal tree of life.</title>
        <authorList>
            <person name="Ahrendt S.R."/>
            <person name="Quandt C.A."/>
            <person name="Ciobanu D."/>
            <person name="Clum A."/>
            <person name="Salamov A."/>
            <person name="Andreopoulos B."/>
            <person name="Cheng J.F."/>
            <person name="Woyke T."/>
            <person name="Pelin A."/>
            <person name="Henrissat B."/>
            <person name="Reynolds N.K."/>
            <person name="Benny G.L."/>
            <person name="Smith M.E."/>
            <person name="James T.Y."/>
            <person name="Grigoriev I.V."/>
        </authorList>
    </citation>
    <scope>NUCLEOTIDE SEQUENCE [LARGE SCALE GENOMIC DNA]</scope>
    <source>
        <strain evidence="4">RSA 468</strain>
    </source>
</reference>
<evidence type="ECO:0000256" key="2">
    <source>
        <dbReference type="SAM" id="SignalP"/>
    </source>
</evidence>
<feature type="region of interest" description="Disordered" evidence="1">
    <location>
        <begin position="396"/>
        <end position="433"/>
    </location>
</feature>
<feature type="region of interest" description="Disordered" evidence="1">
    <location>
        <begin position="108"/>
        <end position="174"/>
    </location>
</feature>
<keyword evidence="4" id="KW-1185">Reference proteome</keyword>
<name>A0A4P9ZQW2_9FUNG</name>
<feature type="compositionally biased region" description="Gly residues" evidence="1">
    <location>
        <begin position="160"/>
        <end position="171"/>
    </location>
</feature>
<evidence type="ECO:0000313" key="4">
    <source>
        <dbReference type="Proteomes" id="UP000268162"/>
    </source>
</evidence>
<feature type="chain" id="PRO_5020237564" evidence="2">
    <location>
        <begin position="26"/>
        <end position="547"/>
    </location>
</feature>
<dbReference type="AlphaFoldDB" id="A0A4P9ZQW2"/>
<proteinExistence type="predicted"/>
<organism evidence="3 4">
    <name type="scientific">Dimargaris cristalligena</name>
    <dbReference type="NCBI Taxonomy" id="215637"/>
    <lineage>
        <taxon>Eukaryota</taxon>
        <taxon>Fungi</taxon>
        <taxon>Fungi incertae sedis</taxon>
        <taxon>Zoopagomycota</taxon>
        <taxon>Kickxellomycotina</taxon>
        <taxon>Dimargaritomycetes</taxon>
        <taxon>Dimargaritales</taxon>
        <taxon>Dimargaritaceae</taxon>
        <taxon>Dimargaris</taxon>
    </lineage>
</organism>
<feature type="region of interest" description="Disordered" evidence="1">
    <location>
        <begin position="449"/>
        <end position="485"/>
    </location>
</feature>
<sequence>MKLSVTLYTLTAAATLLSASSTIAAHDEPLSSPAQLPAWHRAASGVIRKWLRSVDTPREQQEVAEVHGQRGTDELPDSPQVVEPKVDDYTIPSVVVTDPGGDFVHQLQVVTPPTSDGNSASTKVPSIPYSPPITTTTTTTTTSHDKVQSKVPGKDRDEVGGGGGDGDGDGGLSPSSSLWDKLRGCFSSTPKAPVAPPPLVLPVTNPSADILDSPSSAEGSPSSSFCRADFMLPPGTAVHIGRFDGFEKLWVCRINPLVPTRFADYWGWMQYQAFTKNGLGLFNWPIDSSTSTSSSSSNVKGGYKDGAGDYPGDIIIETEPVSSHAFKAGLAAIPTNPERVRELKRLLIASMRWLSPGESPIDPVDPSLTYIRRYWYLTHLNQYAVNAIGDSTVPTEEAIEQQPPSSSTSATTPATTNSDHDNNARPNPLGFPTALSEADIDVLEALGFPLRRPAPPQPNPKSKGRYLWSKLAPSPKSRTTPDREGTERLERINGQLAKMAQFWPTEPYTATDLAHAWLLALQWGKMPSWTWVRLLEFGLKSGSLCIT</sequence>
<evidence type="ECO:0000256" key="1">
    <source>
        <dbReference type="SAM" id="MobiDB-lite"/>
    </source>
</evidence>
<feature type="compositionally biased region" description="Polar residues" evidence="1">
    <location>
        <begin position="108"/>
        <end position="124"/>
    </location>
</feature>
<evidence type="ECO:0000313" key="3">
    <source>
        <dbReference type="EMBL" id="RKP35032.1"/>
    </source>
</evidence>
<dbReference type="Proteomes" id="UP000268162">
    <property type="component" value="Unassembled WGS sequence"/>
</dbReference>
<protein>
    <submittedName>
        <fullName evidence="3">Uncharacterized protein</fullName>
    </submittedName>
</protein>
<keyword evidence="2" id="KW-0732">Signal</keyword>
<feature type="compositionally biased region" description="Basic and acidic residues" evidence="1">
    <location>
        <begin position="58"/>
        <end position="73"/>
    </location>
</feature>
<accession>A0A4P9ZQW2</accession>